<dbReference type="PANTHER" id="PTHR30383:SF5">
    <property type="entry name" value="SGNH HYDROLASE-TYPE ESTERASE DOMAIN-CONTAINING PROTEIN"/>
    <property type="match status" value="1"/>
</dbReference>
<dbReference type="Proteomes" id="UP001283109">
    <property type="component" value="Unassembled WGS sequence"/>
</dbReference>
<dbReference type="InterPro" id="IPR013830">
    <property type="entry name" value="SGNH_hydro"/>
</dbReference>
<dbReference type="Pfam" id="PF13472">
    <property type="entry name" value="Lipase_GDSL_2"/>
    <property type="match status" value="1"/>
</dbReference>
<dbReference type="RefSeq" id="WP_318354716.1">
    <property type="nucleotide sequence ID" value="NZ_JAWQEV010000005.1"/>
</dbReference>
<comment type="caution">
    <text evidence="2">The sequence shown here is derived from an EMBL/GenBank/DDBJ whole genome shotgun (WGS) entry which is preliminary data.</text>
</comment>
<dbReference type="InterPro" id="IPR051532">
    <property type="entry name" value="Ester_Hydrolysis_Enzymes"/>
</dbReference>
<dbReference type="PROSITE" id="PS01098">
    <property type="entry name" value="LIPASE_GDSL_SER"/>
    <property type="match status" value="1"/>
</dbReference>
<evidence type="ECO:0000313" key="3">
    <source>
        <dbReference type="Proteomes" id="UP001283109"/>
    </source>
</evidence>
<dbReference type="InterPro" id="IPR008265">
    <property type="entry name" value="Lipase_GDSL_AS"/>
</dbReference>
<gene>
    <name evidence="2" type="ORF">R8Z58_15695</name>
</gene>
<protein>
    <submittedName>
        <fullName evidence="2">SGNH/GDSL hydrolase family protein</fullName>
        <ecNumber evidence="2">3.1.-.-</ecNumber>
    </submittedName>
</protein>
<dbReference type="PANTHER" id="PTHR30383">
    <property type="entry name" value="THIOESTERASE 1/PROTEASE 1/LYSOPHOSPHOLIPASE L1"/>
    <property type="match status" value="1"/>
</dbReference>
<reference evidence="2 3" key="1">
    <citation type="submission" date="2023-11" db="EMBL/GenBank/DDBJ databases">
        <title>Draft genome sequence of Microbacterium arthrosphaerae JCM 30492.</title>
        <authorList>
            <person name="Zhang G."/>
            <person name="Ding Y."/>
        </authorList>
    </citation>
    <scope>NUCLEOTIDE SEQUENCE [LARGE SCALE GENOMIC DNA]</scope>
    <source>
        <strain evidence="2 3">JCM 30492</strain>
    </source>
</reference>
<evidence type="ECO:0000259" key="1">
    <source>
        <dbReference type="Pfam" id="PF13472"/>
    </source>
</evidence>
<dbReference type="InterPro" id="IPR036514">
    <property type="entry name" value="SGNH_hydro_sf"/>
</dbReference>
<dbReference type="SUPFAM" id="SSF52266">
    <property type="entry name" value="SGNH hydrolase"/>
    <property type="match status" value="1"/>
</dbReference>
<keyword evidence="3" id="KW-1185">Reference proteome</keyword>
<name>A0ABU4H4H7_9MICO</name>
<dbReference type="GO" id="GO:0016787">
    <property type="term" value="F:hydrolase activity"/>
    <property type="evidence" value="ECO:0007669"/>
    <property type="project" value="UniProtKB-KW"/>
</dbReference>
<sequence length="209" mass="22109">MTTPAPASTLVFVGDSITDAGRDRGDAGSLGDGFVSLVADELGRGEASVRVVNVGIAGNRAVDLAGRWEQDVAPHGADVLTIFVGVNDMWRRFDQDDPTSAEAFEATYRSLIADSGGAGALILMEPFFLPVRAEQRAWLDDLDPKRDVVRRIAAEANAALVPLHDLMSAAADREGVAAIAPDGVHPTARGSRVIADAWLAAYDSLARRD</sequence>
<dbReference type="CDD" id="cd01834">
    <property type="entry name" value="SGNH_hydrolase_like_2"/>
    <property type="match status" value="1"/>
</dbReference>
<evidence type="ECO:0000313" key="2">
    <source>
        <dbReference type="EMBL" id="MDW4574224.1"/>
    </source>
</evidence>
<proteinExistence type="predicted"/>
<dbReference type="EMBL" id="JAWQEV010000005">
    <property type="protein sequence ID" value="MDW4574224.1"/>
    <property type="molecule type" value="Genomic_DNA"/>
</dbReference>
<organism evidence="2 3">
    <name type="scientific">Microbacterium arthrosphaerae</name>
    <dbReference type="NCBI Taxonomy" id="792652"/>
    <lineage>
        <taxon>Bacteria</taxon>
        <taxon>Bacillati</taxon>
        <taxon>Actinomycetota</taxon>
        <taxon>Actinomycetes</taxon>
        <taxon>Micrococcales</taxon>
        <taxon>Microbacteriaceae</taxon>
        <taxon>Microbacterium</taxon>
    </lineage>
</organism>
<keyword evidence="2" id="KW-0378">Hydrolase</keyword>
<accession>A0ABU4H4H7</accession>
<feature type="domain" description="SGNH hydrolase-type esterase" evidence="1">
    <location>
        <begin position="12"/>
        <end position="192"/>
    </location>
</feature>
<dbReference type="EC" id="3.1.-.-" evidence="2"/>
<dbReference type="Gene3D" id="3.40.50.1110">
    <property type="entry name" value="SGNH hydrolase"/>
    <property type="match status" value="1"/>
</dbReference>